<comment type="similarity">
    <text evidence="2 8">Belongs to the anoctamin family.</text>
</comment>
<feature type="region of interest" description="Disordered" evidence="9">
    <location>
        <begin position="1"/>
        <end position="51"/>
    </location>
</feature>
<evidence type="ECO:0000256" key="4">
    <source>
        <dbReference type="ARBA" id="ARBA00022692"/>
    </source>
</evidence>
<evidence type="ECO:0000259" key="10">
    <source>
        <dbReference type="Pfam" id="PF04547"/>
    </source>
</evidence>
<feature type="transmembrane region" description="Helical" evidence="8">
    <location>
        <begin position="426"/>
        <end position="452"/>
    </location>
</feature>
<dbReference type="Pfam" id="PF16178">
    <property type="entry name" value="Anoct_dimer"/>
    <property type="match status" value="2"/>
</dbReference>
<keyword evidence="4 8" id="KW-0812">Transmembrane</keyword>
<protein>
    <recommendedName>
        <fullName evidence="8">Anoctamin</fullName>
    </recommendedName>
</protein>
<dbReference type="Proteomes" id="UP001163046">
    <property type="component" value="Unassembled WGS sequence"/>
</dbReference>
<comment type="subcellular location">
    <subcellularLocation>
        <location evidence="1">Cell membrane</location>
        <topology evidence="1">Multi-pass membrane protein</topology>
    </subcellularLocation>
    <subcellularLocation>
        <location evidence="8">Membrane</location>
        <topology evidence="8">Multi-pass membrane protein</topology>
    </subcellularLocation>
</comment>
<dbReference type="OrthoDB" id="296386at2759"/>
<feature type="transmembrane region" description="Helical" evidence="8">
    <location>
        <begin position="266"/>
        <end position="293"/>
    </location>
</feature>
<dbReference type="GO" id="GO:0005886">
    <property type="term" value="C:plasma membrane"/>
    <property type="evidence" value="ECO:0007669"/>
    <property type="project" value="UniProtKB-SubCell"/>
</dbReference>
<keyword evidence="7" id="KW-0325">Glycoprotein</keyword>
<gene>
    <name evidence="12" type="primary">ANO4_17</name>
    <name evidence="12" type="ORF">OS493_003128</name>
</gene>
<evidence type="ECO:0000313" key="13">
    <source>
        <dbReference type="Proteomes" id="UP001163046"/>
    </source>
</evidence>
<dbReference type="GO" id="GO:0005254">
    <property type="term" value="F:chloride channel activity"/>
    <property type="evidence" value="ECO:0007669"/>
    <property type="project" value="TreeGrafter"/>
</dbReference>
<dbReference type="GO" id="GO:0046983">
    <property type="term" value="F:protein dimerization activity"/>
    <property type="evidence" value="ECO:0007669"/>
    <property type="project" value="InterPro"/>
</dbReference>
<evidence type="ECO:0000256" key="5">
    <source>
        <dbReference type="ARBA" id="ARBA00022989"/>
    </source>
</evidence>
<evidence type="ECO:0000256" key="8">
    <source>
        <dbReference type="RuleBase" id="RU280814"/>
    </source>
</evidence>
<dbReference type="InterPro" id="IPR032394">
    <property type="entry name" value="Anoct_dimer"/>
</dbReference>
<keyword evidence="3" id="KW-1003">Cell membrane</keyword>
<feature type="compositionally biased region" description="Basic and acidic residues" evidence="9">
    <location>
        <begin position="1"/>
        <end position="10"/>
    </location>
</feature>
<evidence type="ECO:0000256" key="6">
    <source>
        <dbReference type="ARBA" id="ARBA00023136"/>
    </source>
</evidence>
<feature type="domain" description="Anoctamin transmembrane" evidence="10">
    <location>
        <begin position="255"/>
        <end position="554"/>
    </location>
</feature>
<dbReference type="AlphaFoldDB" id="A0A9W9YGK7"/>
<evidence type="ECO:0000259" key="11">
    <source>
        <dbReference type="Pfam" id="PF16178"/>
    </source>
</evidence>
<dbReference type="EMBL" id="MU827778">
    <property type="protein sequence ID" value="KAJ7340384.1"/>
    <property type="molecule type" value="Genomic_DNA"/>
</dbReference>
<comment type="caution">
    <text evidence="8">Lacks conserved residue(s) required for the propagation of feature annotation.</text>
</comment>
<feature type="domain" description="Anoctamin dimerisation" evidence="11">
    <location>
        <begin position="51"/>
        <end position="186"/>
    </location>
</feature>
<feature type="transmembrane region" description="Helical" evidence="8">
    <location>
        <begin position="514"/>
        <end position="537"/>
    </location>
</feature>
<evidence type="ECO:0000256" key="1">
    <source>
        <dbReference type="ARBA" id="ARBA00004651"/>
    </source>
</evidence>
<feature type="transmembrane region" description="Helical" evidence="8">
    <location>
        <begin position="347"/>
        <end position="365"/>
    </location>
</feature>
<feature type="compositionally biased region" description="Polar residues" evidence="9">
    <location>
        <begin position="33"/>
        <end position="44"/>
    </location>
</feature>
<organism evidence="12 13">
    <name type="scientific">Desmophyllum pertusum</name>
    <dbReference type="NCBI Taxonomy" id="174260"/>
    <lineage>
        <taxon>Eukaryota</taxon>
        <taxon>Metazoa</taxon>
        <taxon>Cnidaria</taxon>
        <taxon>Anthozoa</taxon>
        <taxon>Hexacorallia</taxon>
        <taxon>Scleractinia</taxon>
        <taxon>Caryophylliina</taxon>
        <taxon>Caryophylliidae</taxon>
        <taxon>Desmophyllum</taxon>
    </lineage>
</organism>
<reference evidence="12" key="1">
    <citation type="submission" date="2023-01" db="EMBL/GenBank/DDBJ databases">
        <title>Genome assembly of the deep-sea coral Lophelia pertusa.</title>
        <authorList>
            <person name="Herrera S."/>
            <person name="Cordes E."/>
        </authorList>
    </citation>
    <scope>NUCLEOTIDE SEQUENCE</scope>
    <source>
        <strain evidence="12">USNM1676648</strain>
        <tissue evidence="12">Polyp</tissue>
    </source>
</reference>
<keyword evidence="5 8" id="KW-1133">Transmembrane helix</keyword>
<keyword evidence="13" id="KW-1185">Reference proteome</keyword>
<dbReference type="PANTHER" id="PTHR12308">
    <property type="entry name" value="ANOCTAMIN"/>
    <property type="match status" value="1"/>
</dbReference>
<keyword evidence="6 8" id="KW-0472">Membrane</keyword>
<sequence>MFQRRKDPVDRGAYSELSQTDVPLETESEALAKSSTAKSYNISDGQDGGGDHSRRIDYVLIFETCKEKDEKDDETKKEAEGLARARRSFERRLQKKGLVLQRESVIAEQDPEVERHFVLIHAPWELLAKRAEEMRLKLPLQPNDVQFSSWIESLCGTKILEKLASWNPLIVHDATVREKADYFMGDTKKHSLCSRSPVRGLNRLVLDGAYIAHYPLHEGTDKLKEGESPVNDRQRLKRDWARLGRCFKFQPYDAIKDYFGHQIGLYFAWLGFYTAMLVPLAIVALIVFLYGIISTSSHIPVQDICDEKNEGVWYMCPLCDRQCSYWSLAPTTCRSAYITHIFDNDGTLILGLVASIWVTLFLEFWKRRQASIAQEWHTTDFETEDEPFRPEYVRSLTEEEINPFKPDPITGKIVFRASKMKQYRRYATIFSVISFMIFLAIAAIIGVLVFRVSTFATLSSNPDRQVQQLARILTSGLAAFINLLAIMVLKYLYQKLALWLTNWENPATLSSFEYSFTWKMALFEFVNTFASIIYIAFFKSELVVGSPGRYKRIWELTEVMVVASKAALCNCLCRSP</sequence>
<dbReference type="Pfam" id="PF04547">
    <property type="entry name" value="Anoctamin"/>
    <property type="match status" value="1"/>
</dbReference>
<feature type="transmembrane region" description="Helical" evidence="8">
    <location>
        <begin position="472"/>
        <end position="493"/>
    </location>
</feature>
<accession>A0A9W9YGK7</accession>
<evidence type="ECO:0000256" key="9">
    <source>
        <dbReference type="SAM" id="MobiDB-lite"/>
    </source>
</evidence>
<feature type="domain" description="Anoctamin dimerisation" evidence="11">
    <location>
        <begin position="200"/>
        <end position="251"/>
    </location>
</feature>
<proteinExistence type="inferred from homology"/>
<dbReference type="InterPro" id="IPR007632">
    <property type="entry name" value="Anoctamin"/>
</dbReference>
<name>A0A9W9YGK7_9CNID</name>
<evidence type="ECO:0000256" key="7">
    <source>
        <dbReference type="ARBA" id="ARBA00023180"/>
    </source>
</evidence>
<evidence type="ECO:0000313" key="12">
    <source>
        <dbReference type="EMBL" id="KAJ7340384.1"/>
    </source>
</evidence>
<evidence type="ECO:0000256" key="2">
    <source>
        <dbReference type="ARBA" id="ARBA00009671"/>
    </source>
</evidence>
<dbReference type="InterPro" id="IPR049452">
    <property type="entry name" value="Anoctamin_TM"/>
</dbReference>
<dbReference type="PANTHER" id="PTHR12308:SF84">
    <property type="entry name" value="ANOCTAMIN"/>
    <property type="match status" value="1"/>
</dbReference>
<comment type="caution">
    <text evidence="12">The sequence shown here is derived from an EMBL/GenBank/DDBJ whole genome shotgun (WGS) entry which is preliminary data.</text>
</comment>
<evidence type="ECO:0000256" key="3">
    <source>
        <dbReference type="ARBA" id="ARBA00022475"/>
    </source>
</evidence>